<dbReference type="EMBL" id="LR130779">
    <property type="protein sequence ID" value="VDN63343.1"/>
    <property type="molecule type" value="Genomic_DNA"/>
</dbReference>
<reference evidence="1" key="1">
    <citation type="submission" date="2018-11" db="EMBL/GenBank/DDBJ databases">
        <authorList>
            <consortium name="Genoscope - CEA"/>
            <person name="William W."/>
        </authorList>
    </citation>
    <scope>NUCLEOTIDE SEQUENCE [LARGE SCALE GENOMIC DNA]</scope>
    <source>
        <strain evidence="1">T9AD</strain>
    </source>
</reference>
<sequence>MFSLPRVATALEYRLCFLIYLIFKDYFLIYSGKSTPAAGQN</sequence>
<dbReference type="AlphaFoldDB" id="A0A653B477"/>
<gene>
    <name evidence="1" type="ORF">POT9AD_2368</name>
</gene>
<evidence type="ECO:0000313" key="1">
    <source>
        <dbReference type="EMBL" id="VDN63343.1"/>
    </source>
</evidence>
<proteinExistence type="predicted"/>
<protein>
    <submittedName>
        <fullName evidence="1">Uncharacterized protein</fullName>
    </submittedName>
</protein>
<name>A0A653B477_ECTOL</name>
<organism evidence="1">
    <name type="scientific">Ectopseudomonas oleovorans</name>
    <name type="common">Pseudomonas oleovorans</name>
    <dbReference type="NCBI Taxonomy" id="301"/>
    <lineage>
        <taxon>Bacteria</taxon>
        <taxon>Pseudomonadati</taxon>
        <taxon>Pseudomonadota</taxon>
        <taxon>Gammaproteobacteria</taxon>
        <taxon>Pseudomonadales</taxon>
        <taxon>Pseudomonadaceae</taxon>
        <taxon>Ectopseudomonas</taxon>
    </lineage>
</organism>
<accession>A0A653B477</accession>